<proteinExistence type="inferred from homology"/>
<dbReference type="KEGG" id="aswu:HUW51_22335"/>
<evidence type="ECO:0000256" key="1">
    <source>
        <dbReference type="ARBA" id="ARBA00007177"/>
    </source>
</evidence>
<evidence type="ECO:0000256" key="2">
    <source>
        <dbReference type="ARBA" id="ARBA00023186"/>
    </source>
</evidence>
<dbReference type="GO" id="GO:0005737">
    <property type="term" value="C:cytoplasm"/>
    <property type="evidence" value="ECO:0007669"/>
    <property type="project" value="UniProtKB-SubCell"/>
</dbReference>
<comment type="similarity">
    <text evidence="1 3">Belongs to the UreD family.</text>
</comment>
<keyword evidence="3" id="KW-0996">Nickel insertion</keyword>
<comment type="subcellular location">
    <subcellularLocation>
        <location evidence="3">Cytoplasm</location>
    </subcellularLocation>
</comment>
<keyword evidence="2 3" id="KW-0143">Chaperone</keyword>
<evidence type="ECO:0000313" key="5">
    <source>
        <dbReference type="Proteomes" id="UP000515237"/>
    </source>
</evidence>
<dbReference type="EMBL" id="CP055156">
    <property type="protein sequence ID" value="QNF35318.1"/>
    <property type="molecule type" value="Genomic_DNA"/>
</dbReference>
<gene>
    <name evidence="3" type="primary">ureD</name>
    <name evidence="4" type="ORF">HUW51_22335</name>
</gene>
<dbReference type="HAMAP" id="MF_01384">
    <property type="entry name" value="UreD"/>
    <property type="match status" value="1"/>
</dbReference>
<sequence>MISELKITVANRLGKSYVQQAYATHPFKIAPVGEHPEDPTLHLMIRSSSPGILDNDQHQIEINVNESCHLNLQTQSYQRIFKMETGATQQMVVNLASQSHFCFFPHPLVPHENAKFQAHTIINMDQSANVIWGDIITCGRKFSGEVFRFTSLRTILEIYRHKKLIFKDHLLLTPGSNQVTGMGQFENFTHQATLVYVPACLESSLLTDLHAYFLKKINIAVGITELAAKGILIRILGHSGEYLFSCLQEVSSLLQKTTIIPEAVLTPL</sequence>
<keyword evidence="5" id="KW-1185">Reference proteome</keyword>
<dbReference type="GO" id="GO:0016151">
    <property type="term" value="F:nickel cation binding"/>
    <property type="evidence" value="ECO:0007669"/>
    <property type="project" value="UniProtKB-UniRule"/>
</dbReference>
<dbReference type="Pfam" id="PF01774">
    <property type="entry name" value="UreD"/>
    <property type="match status" value="1"/>
</dbReference>
<dbReference type="Proteomes" id="UP000515237">
    <property type="component" value="Chromosome"/>
</dbReference>
<dbReference type="PANTHER" id="PTHR33643:SF1">
    <property type="entry name" value="UREASE ACCESSORY PROTEIN D"/>
    <property type="match status" value="1"/>
</dbReference>
<keyword evidence="3" id="KW-0963">Cytoplasm</keyword>
<organism evidence="4 5">
    <name type="scientific">Adhaeribacter swui</name>
    <dbReference type="NCBI Taxonomy" id="2086471"/>
    <lineage>
        <taxon>Bacteria</taxon>
        <taxon>Pseudomonadati</taxon>
        <taxon>Bacteroidota</taxon>
        <taxon>Cytophagia</taxon>
        <taxon>Cytophagales</taxon>
        <taxon>Hymenobacteraceae</taxon>
        <taxon>Adhaeribacter</taxon>
    </lineage>
</organism>
<protein>
    <recommendedName>
        <fullName evidence="3">Urease accessory protein UreD</fullName>
    </recommendedName>
</protein>
<accession>A0A7G7GDT4</accession>
<dbReference type="InterPro" id="IPR002669">
    <property type="entry name" value="UreD"/>
</dbReference>
<evidence type="ECO:0000313" key="4">
    <source>
        <dbReference type="EMBL" id="QNF35318.1"/>
    </source>
</evidence>
<dbReference type="PANTHER" id="PTHR33643">
    <property type="entry name" value="UREASE ACCESSORY PROTEIN D"/>
    <property type="match status" value="1"/>
</dbReference>
<evidence type="ECO:0000256" key="3">
    <source>
        <dbReference type="HAMAP-Rule" id="MF_01384"/>
    </source>
</evidence>
<dbReference type="RefSeq" id="WP_185271809.1">
    <property type="nucleotide sequence ID" value="NZ_CP055156.1"/>
</dbReference>
<reference evidence="4 5" key="1">
    <citation type="journal article" date="2018" name="Int. J. Syst. Evol. Microbiol.">
        <title>Adhaeribacter swui sp. nov., isolated from wet mud.</title>
        <authorList>
            <person name="Kim D.U."/>
            <person name="Kim K.W."/>
            <person name="Kang M.S."/>
            <person name="Kim J.Y."/>
            <person name="Jang J.H."/>
            <person name="Kim M.K."/>
        </authorList>
    </citation>
    <scope>NUCLEOTIDE SEQUENCE [LARGE SCALE GENOMIC DNA]</scope>
    <source>
        <strain evidence="4 5">KCTC 52873</strain>
    </source>
</reference>
<comment type="function">
    <text evidence="3">Required for maturation of urease via the functional incorporation of the urease nickel metallocenter.</text>
</comment>
<name>A0A7G7GDT4_9BACT</name>
<dbReference type="AlphaFoldDB" id="A0A7G7GDT4"/>
<comment type="subunit">
    <text evidence="3">UreD, UreF and UreG form a complex that acts as a GTP-hydrolysis-dependent molecular chaperone, activating the urease apoprotein by helping to assemble the nickel containing metallocenter of UreC. The UreE protein probably delivers the nickel.</text>
</comment>